<proteinExistence type="evidence at transcript level"/>
<dbReference type="PANTHER" id="PTHR16833:SF0">
    <property type="entry name" value="DNA DAMAGE-INDUCIBLE TRANSCRIPT 3 PROTEIN"/>
    <property type="match status" value="1"/>
</dbReference>
<evidence type="ECO:0000256" key="6">
    <source>
        <dbReference type="ARBA" id="ARBA00022843"/>
    </source>
</evidence>
<dbReference type="EMBL" id="KP064314">
    <property type="protein sequence ID" value="AJA72779.1"/>
    <property type="molecule type" value="mRNA"/>
</dbReference>
<dbReference type="GO" id="GO:0006986">
    <property type="term" value="P:response to unfolded protein"/>
    <property type="evidence" value="ECO:0007669"/>
    <property type="project" value="UniProtKB-KW"/>
</dbReference>
<dbReference type="InterPro" id="IPR016670">
    <property type="entry name" value="DNA_damage_induc_transcript_3"/>
</dbReference>
<dbReference type="GO" id="GO:0003677">
    <property type="term" value="F:DNA binding"/>
    <property type="evidence" value="ECO:0007669"/>
    <property type="project" value="UniProtKB-KW"/>
</dbReference>
<keyword evidence="10" id="KW-0804">Transcription</keyword>
<feature type="region of interest" description="Disordered" evidence="12">
    <location>
        <begin position="67"/>
        <end position="118"/>
    </location>
</feature>
<dbReference type="AlphaFoldDB" id="A0A0A7U2X8"/>
<protein>
    <submittedName>
        <fullName evidence="13">C/EBP-like protein</fullName>
    </submittedName>
</protein>
<evidence type="ECO:0000313" key="13">
    <source>
        <dbReference type="EMBL" id="AJA72779.1"/>
    </source>
</evidence>
<evidence type="ECO:0000256" key="3">
    <source>
        <dbReference type="ARBA" id="ARBA00022490"/>
    </source>
</evidence>
<keyword evidence="6" id="KW-0832">Ubl conjugation</keyword>
<keyword evidence="4" id="KW-0678">Repressor</keyword>
<evidence type="ECO:0000256" key="8">
    <source>
        <dbReference type="ARBA" id="ARBA00023125"/>
    </source>
</evidence>
<dbReference type="GO" id="GO:0005737">
    <property type="term" value="C:cytoplasm"/>
    <property type="evidence" value="ECO:0007669"/>
    <property type="project" value="UniProtKB-SubCell"/>
</dbReference>
<sequence length="155" mass="16742">MAAAGEPPSDELPTWFLELQELLMAAEPLEPPAPGGAQQEEELAPLWGAGGQPVCCELDETLNAELLQLLDPDSTASTAPEPPQPHGRPPPQAEGQPVGQRTKRKRAGGEQQSEQRLRQLSAHNERLRAEVGRLSAEVQHARAALIERVLSLCRA</sequence>
<dbReference type="KEGG" id="gga:100857832"/>
<accession>A0A0A7U2X8</accession>
<evidence type="ECO:0000256" key="2">
    <source>
        <dbReference type="ARBA" id="ARBA00007163"/>
    </source>
</evidence>
<organism evidence="13">
    <name type="scientific">Gallus gallus</name>
    <name type="common">Chicken</name>
    <dbReference type="NCBI Taxonomy" id="9031"/>
    <lineage>
        <taxon>Eukaryota</taxon>
        <taxon>Metazoa</taxon>
        <taxon>Chordata</taxon>
        <taxon>Craniata</taxon>
        <taxon>Vertebrata</taxon>
        <taxon>Euteleostomi</taxon>
        <taxon>Archelosauria</taxon>
        <taxon>Archosauria</taxon>
        <taxon>Dinosauria</taxon>
        <taxon>Saurischia</taxon>
        <taxon>Theropoda</taxon>
        <taxon>Coelurosauria</taxon>
        <taxon>Aves</taxon>
        <taxon>Neognathae</taxon>
        <taxon>Galloanserae</taxon>
        <taxon>Galliformes</taxon>
        <taxon>Phasianidae</taxon>
        <taxon>Phasianinae</taxon>
        <taxon>Gallus</taxon>
    </lineage>
</organism>
<evidence type="ECO:0000256" key="4">
    <source>
        <dbReference type="ARBA" id="ARBA00022491"/>
    </source>
</evidence>
<dbReference type="STRING" id="9031.ENSGALP00000048552"/>
<keyword evidence="7" id="KW-0805">Transcription regulation</keyword>
<evidence type="ECO:0000256" key="9">
    <source>
        <dbReference type="ARBA" id="ARBA00023159"/>
    </source>
</evidence>
<dbReference type="Bgee" id="ENSGALG00000031518">
    <property type="expression patterns" value="Expressed in granulocyte and 14 other cell types or tissues"/>
</dbReference>
<keyword evidence="8" id="KW-0238">DNA-binding</keyword>
<evidence type="ECO:0000256" key="10">
    <source>
        <dbReference type="ARBA" id="ARBA00023163"/>
    </source>
</evidence>
<evidence type="ECO:0000256" key="5">
    <source>
        <dbReference type="ARBA" id="ARBA00022553"/>
    </source>
</evidence>
<comment type="similarity">
    <text evidence="2">Belongs to the bZIP family.</text>
</comment>
<evidence type="ECO:0000256" key="7">
    <source>
        <dbReference type="ARBA" id="ARBA00023015"/>
    </source>
</evidence>
<keyword evidence="9" id="KW-0010">Activator</keyword>
<feature type="region of interest" description="Disordered" evidence="12">
    <location>
        <begin position="26"/>
        <end position="46"/>
    </location>
</feature>
<dbReference type="PANTHER" id="PTHR16833">
    <property type="entry name" value="DNA DAMAGE-INDUCIBLE TRANSCRIPT 3 DDIT3"/>
    <property type="match status" value="1"/>
</dbReference>
<comment type="subcellular location">
    <subcellularLocation>
        <location evidence="1">Cytoplasm</location>
    </subcellularLocation>
</comment>
<evidence type="ECO:0000256" key="1">
    <source>
        <dbReference type="ARBA" id="ARBA00004496"/>
    </source>
</evidence>
<keyword evidence="5" id="KW-0597">Phosphoprotein</keyword>
<keyword evidence="3" id="KW-0963">Cytoplasm</keyword>
<name>A0A0A7U2X8_CHICK</name>
<reference evidence="13" key="1">
    <citation type="journal article" date="2014" name="J. Cell. Physiol.">
        <title>GABARAP is a Determinant of Apoptosis in Growth-Arrested Chicken Embryo Fibroblasts.</title>
        <authorList>
            <person name="Maynard S."/>
            <person name="Ghosh R."/>
            <person name="Wu Y."/>
            <person name="Yan S."/>
            <person name="Miyake T."/>
            <person name="Gagliardi M."/>
            <person name="Rethoret K."/>
            <person name="Bedard P.A."/>
        </authorList>
    </citation>
    <scope>NUCLEOTIDE SEQUENCE</scope>
</reference>
<keyword evidence="11" id="KW-0834">Unfolded protein response</keyword>
<feature type="compositionally biased region" description="Pro residues" evidence="12">
    <location>
        <begin position="80"/>
        <end position="92"/>
    </location>
</feature>
<evidence type="ECO:0000256" key="12">
    <source>
        <dbReference type="SAM" id="MobiDB-lite"/>
    </source>
</evidence>
<evidence type="ECO:0000256" key="11">
    <source>
        <dbReference type="ARBA" id="ARBA00023230"/>
    </source>
</evidence>
<dbReference type="InParanoid" id="A0A0A7U2X8"/>